<sequence>MSQLASSGVLLKCGYSVLVMAESSLIVSYHPTLPSSLPYRLGNSYLELWIETAMDSANSTLRNHVPRIEVDKSTNGLHPGTEAVIIPEKGVMEMPKPGSHFHSYTSFPKARQRSKTEVDRDRRRIDRLARNRQSARNSTLRKRLALETKEERIKELEVALETSLKANHALVEELNLWRQMANFMTPPPIYAWIPLRGATVLFPETWPTSSIRIHSTLPPQSRL</sequence>
<comment type="caution">
    <text evidence="2">The sequence shown here is derived from an EMBL/GenBank/DDBJ whole genome shotgun (WGS) entry which is preliminary data.</text>
</comment>
<accession>A0A9P9DGB9</accession>
<feature type="region of interest" description="Disordered" evidence="1">
    <location>
        <begin position="97"/>
        <end position="121"/>
    </location>
</feature>
<evidence type="ECO:0000313" key="2">
    <source>
        <dbReference type="EMBL" id="KAH7118226.1"/>
    </source>
</evidence>
<dbReference type="AlphaFoldDB" id="A0A9P9DGB9"/>
<dbReference type="EMBL" id="JAGMUU010000032">
    <property type="protein sequence ID" value="KAH7118226.1"/>
    <property type="molecule type" value="Genomic_DNA"/>
</dbReference>
<proteinExistence type="predicted"/>
<dbReference type="Proteomes" id="UP000717696">
    <property type="component" value="Unassembled WGS sequence"/>
</dbReference>
<evidence type="ECO:0000256" key="1">
    <source>
        <dbReference type="SAM" id="MobiDB-lite"/>
    </source>
</evidence>
<protein>
    <recommendedName>
        <fullName evidence="4">BZIP domain-containing protein</fullName>
    </recommendedName>
</protein>
<organism evidence="2 3">
    <name type="scientific">Dactylonectria estremocensis</name>
    <dbReference type="NCBI Taxonomy" id="1079267"/>
    <lineage>
        <taxon>Eukaryota</taxon>
        <taxon>Fungi</taxon>
        <taxon>Dikarya</taxon>
        <taxon>Ascomycota</taxon>
        <taxon>Pezizomycotina</taxon>
        <taxon>Sordariomycetes</taxon>
        <taxon>Hypocreomycetidae</taxon>
        <taxon>Hypocreales</taxon>
        <taxon>Nectriaceae</taxon>
        <taxon>Dactylonectria</taxon>
    </lineage>
</organism>
<keyword evidence="3" id="KW-1185">Reference proteome</keyword>
<evidence type="ECO:0008006" key="4">
    <source>
        <dbReference type="Google" id="ProtNLM"/>
    </source>
</evidence>
<name>A0A9P9DGB9_9HYPO</name>
<reference evidence="2" key="1">
    <citation type="journal article" date="2021" name="Nat. Commun.">
        <title>Genetic determinants of endophytism in the Arabidopsis root mycobiome.</title>
        <authorList>
            <person name="Mesny F."/>
            <person name="Miyauchi S."/>
            <person name="Thiergart T."/>
            <person name="Pickel B."/>
            <person name="Atanasova L."/>
            <person name="Karlsson M."/>
            <person name="Huettel B."/>
            <person name="Barry K.W."/>
            <person name="Haridas S."/>
            <person name="Chen C."/>
            <person name="Bauer D."/>
            <person name="Andreopoulos W."/>
            <person name="Pangilinan J."/>
            <person name="LaButti K."/>
            <person name="Riley R."/>
            <person name="Lipzen A."/>
            <person name="Clum A."/>
            <person name="Drula E."/>
            <person name="Henrissat B."/>
            <person name="Kohler A."/>
            <person name="Grigoriev I.V."/>
            <person name="Martin F.M."/>
            <person name="Hacquard S."/>
        </authorList>
    </citation>
    <scope>NUCLEOTIDE SEQUENCE</scope>
    <source>
        <strain evidence="2">MPI-CAGE-AT-0021</strain>
    </source>
</reference>
<gene>
    <name evidence="2" type="ORF">B0J13DRAFT_652126</name>
</gene>
<evidence type="ECO:0000313" key="3">
    <source>
        <dbReference type="Proteomes" id="UP000717696"/>
    </source>
</evidence>